<proteinExistence type="predicted"/>
<sequence length="128" mass="15033">MRNTLIIVNILEQIQKYELMISAMNYLQLQDGFLSLFCLGKTTLKQYSLDFSRNTFEYDVSDQIEDKCKKKKINQMERQLIFNCILSMLEMESLANQKQSIQYFIGCGNEVLGRLAIQALFHQLYNLL</sequence>
<keyword evidence="2" id="KW-1185">Reference proteome</keyword>
<dbReference type="EMBL" id="CAJJDP010000205">
    <property type="protein sequence ID" value="CAD8215067.1"/>
    <property type="molecule type" value="Genomic_DNA"/>
</dbReference>
<evidence type="ECO:0000313" key="2">
    <source>
        <dbReference type="Proteomes" id="UP000683925"/>
    </source>
</evidence>
<dbReference type="Proteomes" id="UP000683925">
    <property type="component" value="Unassembled WGS sequence"/>
</dbReference>
<accession>A0A8S1YPZ8</accession>
<protein>
    <submittedName>
        <fullName evidence="1">Uncharacterized protein</fullName>
    </submittedName>
</protein>
<evidence type="ECO:0000313" key="1">
    <source>
        <dbReference type="EMBL" id="CAD8215067.1"/>
    </source>
</evidence>
<gene>
    <name evidence="1" type="ORF">POCTA_138.1.T2010022</name>
</gene>
<comment type="caution">
    <text evidence="1">The sequence shown here is derived from an EMBL/GenBank/DDBJ whole genome shotgun (WGS) entry which is preliminary data.</text>
</comment>
<reference evidence="1" key="1">
    <citation type="submission" date="2021-01" db="EMBL/GenBank/DDBJ databases">
        <authorList>
            <consortium name="Genoscope - CEA"/>
            <person name="William W."/>
        </authorList>
    </citation>
    <scope>NUCLEOTIDE SEQUENCE</scope>
</reference>
<name>A0A8S1YPZ8_PAROT</name>
<dbReference type="AlphaFoldDB" id="A0A8S1YPZ8"/>
<organism evidence="1 2">
    <name type="scientific">Paramecium octaurelia</name>
    <dbReference type="NCBI Taxonomy" id="43137"/>
    <lineage>
        <taxon>Eukaryota</taxon>
        <taxon>Sar</taxon>
        <taxon>Alveolata</taxon>
        <taxon>Ciliophora</taxon>
        <taxon>Intramacronucleata</taxon>
        <taxon>Oligohymenophorea</taxon>
        <taxon>Peniculida</taxon>
        <taxon>Parameciidae</taxon>
        <taxon>Paramecium</taxon>
    </lineage>
</organism>